<sequence>KKYQKKFDESQDNLKDYYTNVENKYKRLYYEIIDNIVNCLERRFNTKVSMFLTKTEKFVLGDDEFQCDFLEHFGSDIDCKPLILHCNMLCDIIRKRKPSSNGESMTSFADVVCLLQQEQHIADLLPELLNFIKLILLIPEQNRLNSLSILHVHMEEAMKLDLNAIADEFINQNKIRCANFYL</sequence>
<protein>
    <submittedName>
        <fullName evidence="1">Uncharacterized protein</fullName>
    </submittedName>
</protein>
<dbReference type="HOGENOM" id="CLU_1485656_0_0_1"/>
<organism>
    <name type="scientific">Solenopsis invicta</name>
    <name type="common">Red imported fire ant</name>
    <name type="synonym">Solenopsis wagneri</name>
    <dbReference type="NCBI Taxonomy" id="13686"/>
    <lineage>
        <taxon>Eukaryota</taxon>
        <taxon>Metazoa</taxon>
        <taxon>Ecdysozoa</taxon>
        <taxon>Arthropoda</taxon>
        <taxon>Hexapoda</taxon>
        <taxon>Insecta</taxon>
        <taxon>Pterygota</taxon>
        <taxon>Neoptera</taxon>
        <taxon>Endopterygota</taxon>
        <taxon>Hymenoptera</taxon>
        <taxon>Apocrita</taxon>
        <taxon>Aculeata</taxon>
        <taxon>Formicoidea</taxon>
        <taxon>Formicidae</taxon>
        <taxon>Myrmicinae</taxon>
        <taxon>Solenopsis</taxon>
    </lineage>
</organism>
<evidence type="ECO:0000313" key="1">
    <source>
        <dbReference type="EMBL" id="EFZ10284.1"/>
    </source>
</evidence>
<gene>
    <name evidence="1" type="ORF">SINV_09081</name>
</gene>
<feature type="non-terminal residue" evidence="1">
    <location>
        <position position="182"/>
    </location>
</feature>
<dbReference type="AlphaFoldDB" id="E9JA69"/>
<dbReference type="EMBL" id="GL769934">
    <property type="protein sequence ID" value="EFZ10284.1"/>
    <property type="molecule type" value="Genomic_DNA"/>
</dbReference>
<accession>E9JA69</accession>
<proteinExistence type="predicted"/>
<name>E9JA69_SOLIN</name>
<feature type="non-terminal residue" evidence="1">
    <location>
        <position position="1"/>
    </location>
</feature>
<reference evidence="1" key="1">
    <citation type="journal article" date="2011" name="Proc. Natl. Acad. Sci. U.S.A.">
        <title>The genome of the fire ant Solenopsis invicta.</title>
        <authorList>
            <person name="Wurm Y."/>
            <person name="Wang J."/>
            <person name="Riba-Grognuz O."/>
            <person name="Corona M."/>
            <person name="Nygaard S."/>
            <person name="Hunt B.G."/>
            <person name="Ingram K.K."/>
            <person name="Falquet L."/>
            <person name="Nipitwattanaphon M."/>
            <person name="Gotzek D."/>
            <person name="Dijkstra M.B."/>
            <person name="Oettler J."/>
            <person name="Comtesse F."/>
            <person name="Shih C.J."/>
            <person name="Wu W.J."/>
            <person name="Yang C.C."/>
            <person name="Thomas J."/>
            <person name="Beaudoing E."/>
            <person name="Pradervand S."/>
            <person name="Flegel V."/>
            <person name="Cook E.D."/>
            <person name="Fabbretti R."/>
            <person name="Stockinger H."/>
            <person name="Long L."/>
            <person name="Farmerie W.G."/>
            <person name="Oakey J."/>
            <person name="Boomsma J.J."/>
            <person name="Pamilo P."/>
            <person name="Yi S.V."/>
            <person name="Heinze J."/>
            <person name="Goodisman M.A."/>
            <person name="Farinelli L."/>
            <person name="Harshman K."/>
            <person name="Hulo N."/>
            <person name="Cerutti L."/>
            <person name="Xenarios I."/>
            <person name="Shoemaker D."/>
            <person name="Keller L."/>
        </authorList>
    </citation>
    <scope>NUCLEOTIDE SEQUENCE [LARGE SCALE GENOMIC DNA]</scope>
</reference>